<dbReference type="Pfam" id="PF00072">
    <property type="entry name" value="Response_reg"/>
    <property type="match status" value="1"/>
</dbReference>
<evidence type="ECO:0000256" key="1">
    <source>
        <dbReference type="ARBA" id="ARBA00000085"/>
    </source>
</evidence>
<dbReference type="SMART" id="SM00448">
    <property type="entry name" value="REC"/>
    <property type="match status" value="1"/>
</dbReference>
<proteinExistence type="predicted"/>
<evidence type="ECO:0000256" key="8">
    <source>
        <dbReference type="PROSITE-ProRule" id="PRU00169"/>
    </source>
</evidence>
<keyword evidence="4" id="KW-0808">Transferase</keyword>
<evidence type="ECO:0000259" key="10">
    <source>
        <dbReference type="PROSITE" id="PS50109"/>
    </source>
</evidence>
<evidence type="ECO:0000256" key="4">
    <source>
        <dbReference type="ARBA" id="ARBA00022679"/>
    </source>
</evidence>
<keyword evidence="13" id="KW-1185">Reference proteome</keyword>
<evidence type="ECO:0000256" key="2">
    <source>
        <dbReference type="ARBA" id="ARBA00012438"/>
    </source>
</evidence>
<feature type="domain" description="Histidine kinase" evidence="10">
    <location>
        <begin position="154"/>
        <end position="345"/>
    </location>
</feature>
<dbReference type="Gene3D" id="3.30.450.20">
    <property type="entry name" value="PAS domain"/>
    <property type="match status" value="1"/>
</dbReference>
<evidence type="ECO:0000313" key="13">
    <source>
        <dbReference type="Proteomes" id="UP000241010"/>
    </source>
</evidence>
<evidence type="ECO:0000256" key="9">
    <source>
        <dbReference type="SAM" id="Coils"/>
    </source>
</evidence>
<keyword evidence="3 8" id="KW-0597">Phosphoprotein</keyword>
<dbReference type="OrthoDB" id="489241at2"/>
<dbReference type="Gene3D" id="3.40.50.2300">
    <property type="match status" value="1"/>
</dbReference>
<dbReference type="AlphaFoldDB" id="A0A2T4JSM9"/>
<evidence type="ECO:0000256" key="3">
    <source>
        <dbReference type="ARBA" id="ARBA00022553"/>
    </source>
</evidence>
<organism evidence="12 13">
    <name type="scientific">Cereibacter changlensis JA139</name>
    <dbReference type="NCBI Taxonomy" id="1188249"/>
    <lineage>
        <taxon>Bacteria</taxon>
        <taxon>Pseudomonadati</taxon>
        <taxon>Pseudomonadota</taxon>
        <taxon>Alphaproteobacteria</taxon>
        <taxon>Rhodobacterales</taxon>
        <taxon>Paracoccaceae</taxon>
        <taxon>Cereibacter</taxon>
    </lineage>
</organism>
<dbReference type="SMART" id="SM00387">
    <property type="entry name" value="HATPase_c"/>
    <property type="match status" value="1"/>
</dbReference>
<evidence type="ECO:0000256" key="6">
    <source>
        <dbReference type="ARBA" id="ARBA00022777"/>
    </source>
</evidence>
<dbReference type="PROSITE" id="PS50110">
    <property type="entry name" value="RESPONSE_REGULATORY"/>
    <property type="match status" value="1"/>
</dbReference>
<dbReference type="InterPro" id="IPR004358">
    <property type="entry name" value="Sig_transdc_His_kin-like_C"/>
</dbReference>
<dbReference type="RefSeq" id="WP_107664801.1">
    <property type="nucleotide sequence ID" value="NZ_PZKG01000081.1"/>
</dbReference>
<accession>A0A2T4JSM9</accession>
<comment type="catalytic activity">
    <reaction evidence="1">
        <text>ATP + protein L-histidine = ADP + protein N-phospho-L-histidine.</text>
        <dbReference type="EC" id="2.7.13.3"/>
    </reaction>
</comment>
<dbReference type="PANTHER" id="PTHR41523">
    <property type="entry name" value="TWO-COMPONENT SYSTEM SENSOR PROTEIN"/>
    <property type="match status" value="1"/>
</dbReference>
<dbReference type="PRINTS" id="PR00344">
    <property type="entry name" value="BCTRLSENSOR"/>
</dbReference>
<dbReference type="InterPro" id="IPR011495">
    <property type="entry name" value="Sig_transdc_His_kin_sub2_dim/P"/>
</dbReference>
<dbReference type="SUPFAM" id="SSF52172">
    <property type="entry name" value="CheY-like"/>
    <property type="match status" value="1"/>
</dbReference>
<dbReference type="InterPro" id="IPR005467">
    <property type="entry name" value="His_kinase_dom"/>
</dbReference>
<dbReference type="Proteomes" id="UP000241010">
    <property type="component" value="Unassembled WGS sequence"/>
</dbReference>
<dbReference type="PANTHER" id="PTHR41523:SF8">
    <property type="entry name" value="ETHYLENE RESPONSE SENSOR PROTEIN"/>
    <property type="match status" value="1"/>
</dbReference>
<feature type="modified residue" description="4-aspartylphosphate" evidence="8">
    <location>
        <position position="57"/>
    </location>
</feature>
<dbReference type="EC" id="2.7.13.3" evidence="2"/>
<dbReference type="SUPFAM" id="SSF55874">
    <property type="entry name" value="ATPase domain of HSP90 chaperone/DNA topoisomerase II/histidine kinase"/>
    <property type="match status" value="1"/>
</dbReference>
<dbReference type="GO" id="GO:0000160">
    <property type="term" value="P:phosphorelay signal transduction system"/>
    <property type="evidence" value="ECO:0007669"/>
    <property type="project" value="InterPro"/>
</dbReference>
<dbReference type="InterPro" id="IPR001789">
    <property type="entry name" value="Sig_transdc_resp-reg_receiver"/>
</dbReference>
<feature type="domain" description="Response regulatory" evidence="11">
    <location>
        <begin position="8"/>
        <end position="122"/>
    </location>
</feature>
<dbReference type="Pfam" id="PF02518">
    <property type="entry name" value="HATPase_c"/>
    <property type="match status" value="1"/>
</dbReference>
<dbReference type="PROSITE" id="PS50109">
    <property type="entry name" value="HIS_KIN"/>
    <property type="match status" value="1"/>
</dbReference>
<protein>
    <recommendedName>
        <fullName evidence="2">histidine kinase</fullName>
        <ecNumber evidence="2">2.7.13.3</ecNumber>
    </recommendedName>
</protein>
<sequence>MPTPASRRVLYVDDDPILARLIEKTLARAGMELVHAIDAESAERLLAEESFCAVVLDHYLAVGTGLEILQGIRARSARPPVIYVTGSSEATIAIAALKAGADDYVLKSASEDFFPLLARAIDHAIAKLDLQDAKDRADAEVHAARERAEMLLAEVHHRVANSLAMVKSLLRLQASASASEEVRTALAEAQIRIAAVAGVHRSLYLGEDVRAVELEAYLTTMLTDFARALPASIRLTIDAAPVRISADRAVCLGVMVSELVTNAVKYAWPTGGEGALRVELTEVSEGQARLEVSDDGVGIDPTLVAQGTGLGQRLLRAMGEQLGGTVEQLPTEKGARIVIRFETDAV</sequence>
<dbReference type="InterPro" id="IPR036890">
    <property type="entry name" value="HATPase_C_sf"/>
</dbReference>
<feature type="coiled-coil region" evidence="9">
    <location>
        <begin position="127"/>
        <end position="154"/>
    </location>
</feature>
<evidence type="ECO:0000259" key="11">
    <source>
        <dbReference type="PROSITE" id="PS50110"/>
    </source>
</evidence>
<evidence type="ECO:0000256" key="5">
    <source>
        <dbReference type="ARBA" id="ARBA00022741"/>
    </source>
</evidence>
<keyword evidence="7" id="KW-0067">ATP-binding</keyword>
<evidence type="ECO:0000256" key="7">
    <source>
        <dbReference type="ARBA" id="ARBA00022840"/>
    </source>
</evidence>
<comment type="caution">
    <text evidence="12">The sequence shown here is derived from an EMBL/GenBank/DDBJ whole genome shotgun (WGS) entry which is preliminary data.</text>
</comment>
<dbReference type="Gene3D" id="3.30.565.10">
    <property type="entry name" value="Histidine kinase-like ATPase, C-terminal domain"/>
    <property type="match status" value="1"/>
</dbReference>
<dbReference type="Pfam" id="PF07568">
    <property type="entry name" value="HisKA_2"/>
    <property type="match status" value="1"/>
</dbReference>
<dbReference type="GO" id="GO:0005524">
    <property type="term" value="F:ATP binding"/>
    <property type="evidence" value="ECO:0007669"/>
    <property type="project" value="UniProtKB-KW"/>
</dbReference>
<name>A0A2T4JSM9_9RHOB</name>
<dbReference type="GO" id="GO:0004673">
    <property type="term" value="F:protein histidine kinase activity"/>
    <property type="evidence" value="ECO:0007669"/>
    <property type="project" value="UniProtKB-EC"/>
</dbReference>
<keyword evidence="9" id="KW-0175">Coiled coil</keyword>
<keyword evidence="6 12" id="KW-0418">Kinase</keyword>
<keyword evidence="5" id="KW-0547">Nucleotide-binding</keyword>
<reference evidence="12 13" key="1">
    <citation type="submission" date="2018-03" db="EMBL/GenBank/DDBJ databases">
        <title>Cereibacter changlensis.</title>
        <authorList>
            <person name="Meyer T.E."/>
            <person name="Miller S."/>
            <person name="Lodha T."/>
            <person name="Gandham S."/>
            <person name="Chintalapati S."/>
            <person name="Chintalapati V.R."/>
        </authorList>
    </citation>
    <scope>NUCLEOTIDE SEQUENCE [LARGE SCALE GENOMIC DNA]</scope>
    <source>
        <strain evidence="12 13">JA139</strain>
    </source>
</reference>
<dbReference type="InterPro" id="IPR003594">
    <property type="entry name" value="HATPase_dom"/>
</dbReference>
<dbReference type="InterPro" id="IPR011006">
    <property type="entry name" value="CheY-like_superfamily"/>
</dbReference>
<gene>
    <name evidence="12" type="ORF">C5F48_15535</name>
</gene>
<dbReference type="EMBL" id="PZKG01000081">
    <property type="protein sequence ID" value="PTE20817.1"/>
    <property type="molecule type" value="Genomic_DNA"/>
</dbReference>
<evidence type="ECO:0000313" key="12">
    <source>
        <dbReference type="EMBL" id="PTE20817.1"/>
    </source>
</evidence>